<dbReference type="InterPro" id="IPR042111">
    <property type="entry name" value="Adenylosuccinate_synth_dom3"/>
</dbReference>
<keyword evidence="10" id="KW-1185">Reference proteome</keyword>
<feature type="binding site" evidence="8">
    <location>
        <position position="39"/>
    </location>
    <ligand>
        <name>Mg(2+)</name>
        <dbReference type="ChEBI" id="CHEBI:18420"/>
    </ligand>
</feature>
<keyword evidence="3 8" id="KW-0479">Metal-binding</keyword>
<comment type="subunit">
    <text evidence="1 8">Homodimer.</text>
</comment>
<dbReference type="FunFam" id="1.10.300.10:FF:000001">
    <property type="entry name" value="Adenylosuccinate synthetase"/>
    <property type="match status" value="1"/>
</dbReference>
<dbReference type="GO" id="GO:0005525">
    <property type="term" value="F:GTP binding"/>
    <property type="evidence" value="ECO:0007669"/>
    <property type="project" value="UniProtKB-UniRule"/>
</dbReference>
<dbReference type="AlphaFoldDB" id="A0A1H9TSK7"/>
<feature type="binding site" evidence="8">
    <location>
        <begin position="332"/>
        <end position="334"/>
    </location>
    <ligand>
        <name>GTP</name>
        <dbReference type="ChEBI" id="CHEBI:37565"/>
    </ligand>
</feature>
<protein>
    <recommendedName>
        <fullName evidence="8">Adenylosuccinate synthetase</fullName>
        <shortName evidence="8">AMPSase</shortName>
        <shortName evidence="8">AdSS</shortName>
        <ecNumber evidence="8">6.3.4.4</ecNumber>
    </recommendedName>
    <alternativeName>
        <fullName evidence="8">IMP--aspartate ligase</fullName>
    </alternativeName>
</protein>
<feature type="active site" description="Proton donor" evidence="8">
    <location>
        <position position="40"/>
    </location>
</feature>
<dbReference type="UniPathway" id="UPA00075">
    <property type="reaction ID" value="UER00335"/>
</dbReference>
<feature type="binding site" evidence="8">
    <location>
        <begin position="39"/>
        <end position="41"/>
    </location>
    <ligand>
        <name>GTP</name>
        <dbReference type="ChEBI" id="CHEBI:37565"/>
    </ligand>
</feature>
<evidence type="ECO:0000256" key="2">
    <source>
        <dbReference type="ARBA" id="ARBA00022598"/>
    </source>
</evidence>
<sequence length="429" mass="47485">MVKAVVGANWGDEGKGKITDTLAKEADIIVRFQGGANAGHTIVNDYGKFALHTLPSGVFYSHTTSVIGNGVALNIPILFEEIKSITDRNVPMPKILVSDRAQIVMPYHILFDQYEEERLGGKSFGSTKSGIAPFYSDKYAKIGFQVNELFDEELLKEKVERVVALKNVLLEHLYHKPLIDKDELLETLHSYREMIEPYVCDTATFLENANKEGKTILLEGQLGTLKDPDHGIYPMVTSSSTLASYGAIGAGLAPYDIKQIITVCKAYSSAVGAGAFVSEIFGDEADELRRRGGDGGEFGATTGRPRRMGWFDCVASKYGCRLQGTTDVAFTVLDVLGYLDEIPVCVAYEVDGKETTDFPVTHLLEKAKPVIKKLPGWKCDIRGIKNYDELPENCRKYIEFIEDHIGYPITMVSNGPGREDIIYRESKLK</sequence>
<feature type="binding site" evidence="8">
    <location>
        <begin position="300"/>
        <end position="306"/>
    </location>
    <ligand>
        <name>substrate</name>
    </ligand>
</feature>
<dbReference type="Gene3D" id="3.90.170.10">
    <property type="entry name" value="Adenylosuccinate Synthetase, subunit A, domain 3"/>
    <property type="match status" value="1"/>
</dbReference>
<dbReference type="Gene3D" id="1.10.300.10">
    <property type="entry name" value="Adenylosuccinate Synthetase, subunit A, domain 2"/>
    <property type="match status" value="1"/>
</dbReference>
<proteinExistence type="inferred from homology"/>
<feature type="binding site" description="in other chain" evidence="8">
    <location>
        <begin position="12"/>
        <end position="15"/>
    </location>
    <ligand>
        <name>IMP</name>
        <dbReference type="ChEBI" id="CHEBI:58053"/>
        <note>ligand shared between dimeric partners</note>
    </ligand>
</feature>
<comment type="cofactor">
    <cofactor evidence="8">
        <name>Mg(2+)</name>
        <dbReference type="ChEBI" id="CHEBI:18420"/>
    </cofactor>
    <text evidence="8">Binds 1 Mg(2+) ion per subunit.</text>
</comment>
<evidence type="ECO:0000256" key="6">
    <source>
        <dbReference type="ARBA" id="ARBA00022842"/>
    </source>
</evidence>
<dbReference type="PANTHER" id="PTHR11846">
    <property type="entry name" value="ADENYLOSUCCINATE SYNTHETASE"/>
    <property type="match status" value="1"/>
</dbReference>
<feature type="binding site" evidence="8">
    <location>
        <position position="306"/>
    </location>
    <ligand>
        <name>GTP</name>
        <dbReference type="ChEBI" id="CHEBI:37565"/>
    </ligand>
</feature>
<dbReference type="InterPro" id="IPR001114">
    <property type="entry name" value="Adenylosuccinate_synthetase"/>
</dbReference>
<comment type="subcellular location">
    <subcellularLocation>
        <location evidence="8">Cytoplasm</location>
    </subcellularLocation>
</comment>
<feature type="binding site" evidence="8">
    <location>
        <position position="141"/>
    </location>
    <ligand>
        <name>IMP</name>
        <dbReference type="ChEBI" id="CHEBI:58053"/>
        <note>ligand shared between dimeric partners</note>
    </ligand>
</feature>
<evidence type="ECO:0000313" key="10">
    <source>
        <dbReference type="Proteomes" id="UP000182471"/>
    </source>
</evidence>
<keyword evidence="6 8" id="KW-0460">Magnesium</keyword>
<dbReference type="Pfam" id="PF00709">
    <property type="entry name" value="Adenylsucc_synt"/>
    <property type="match status" value="1"/>
</dbReference>
<evidence type="ECO:0000313" key="9">
    <source>
        <dbReference type="EMBL" id="SES00024.1"/>
    </source>
</evidence>
<dbReference type="GO" id="GO:0046040">
    <property type="term" value="P:IMP metabolic process"/>
    <property type="evidence" value="ECO:0007669"/>
    <property type="project" value="TreeGrafter"/>
</dbReference>
<evidence type="ECO:0000256" key="3">
    <source>
        <dbReference type="ARBA" id="ARBA00022723"/>
    </source>
</evidence>
<dbReference type="InterPro" id="IPR027417">
    <property type="entry name" value="P-loop_NTPase"/>
</dbReference>
<dbReference type="Proteomes" id="UP000182471">
    <property type="component" value="Unassembled WGS sequence"/>
</dbReference>
<dbReference type="RefSeq" id="WP_022748377.1">
    <property type="nucleotide sequence ID" value="NZ_FOGW01000019.1"/>
</dbReference>
<dbReference type="SUPFAM" id="SSF52540">
    <property type="entry name" value="P-loop containing nucleoside triphosphate hydrolases"/>
    <property type="match status" value="1"/>
</dbReference>
<name>A0A1H9TSK7_9FIRM</name>
<evidence type="ECO:0000256" key="4">
    <source>
        <dbReference type="ARBA" id="ARBA00022741"/>
    </source>
</evidence>
<dbReference type="CDD" id="cd03108">
    <property type="entry name" value="AdSS"/>
    <property type="match status" value="1"/>
</dbReference>
<dbReference type="GO" id="GO:0044208">
    <property type="term" value="P:'de novo' AMP biosynthetic process"/>
    <property type="evidence" value="ECO:0007669"/>
    <property type="project" value="UniProtKB-UniRule"/>
</dbReference>
<keyword evidence="7 8" id="KW-0342">GTP-binding</keyword>
<feature type="binding site" description="in other chain" evidence="8">
    <location>
        <position position="304"/>
    </location>
    <ligand>
        <name>IMP</name>
        <dbReference type="ChEBI" id="CHEBI:58053"/>
        <note>ligand shared between dimeric partners</note>
    </ligand>
</feature>
<feature type="binding site" description="in other chain" evidence="8">
    <location>
        <begin position="37"/>
        <end position="40"/>
    </location>
    <ligand>
        <name>IMP</name>
        <dbReference type="ChEBI" id="CHEBI:58053"/>
        <note>ligand shared between dimeric partners</note>
    </ligand>
</feature>
<evidence type="ECO:0000256" key="8">
    <source>
        <dbReference type="HAMAP-Rule" id="MF_00011"/>
    </source>
</evidence>
<feature type="active site" description="Proton acceptor" evidence="8">
    <location>
        <position position="12"/>
    </location>
</feature>
<evidence type="ECO:0000256" key="5">
    <source>
        <dbReference type="ARBA" id="ARBA00022755"/>
    </source>
</evidence>
<accession>A0A1H9TSK7</accession>
<dbReference type="PANTHER" id="PTHR11846:SF0">
    <property type="entry name" value="ADENYLOSUCCINATE SYNTHETASE"/>
    <property type="match status" value="1"/>
</dbReference>
<dbReference type="FunFam" id="3.90.170.10:FF:000001">
    <property type="entry name" value="Adenylosuccinate synthetase"/>
    <property type="match status" value="1"/>
</dbReference>
<dbReference type="NCBIfam" id="TIGR00184">
    <property type="entry name" value="purA"/>
    <property type="match status" value="1"/>
</dbReference>
<dbReference type="GO" id="GO:0000287">
    <property type="term" value="F:magnesium ion binding"/>
    <property type="evidence" value="ECO:0007669"/>
    <property type="project" value="UniProtKB-UniRule"/>
</dbReference>
<feature type="binding site" description="in other chain" evidence="8">
    <location>
        <position position="237"/>
    </location>
    <ligand>
        <name>IMP</name>
        <dbReference type="ChEBI" id="CHEBI:58053"/>
        <note>ligand shared between dimeric partners</note>
    </ligand>
</feature>
<dbReference type="GO" id="GO:0005737">
    <property type="term" value="C:cytoplasm"/>
    <property type="evidence" value="ECO:0007669"/>
    <property type="project" value="UniProtKB-SubCell"/>
</dbReference>
<keyword evidence="5 8" id="KW-0658">Purine biosynthesis</keyword>
<keyword evidence="8" id="KW-0963">Cytoplasm</keyword>
<dbReference type="EC" id="6.3.4.4" evidence="8"/>
<dbReference type="GO" id="GO:0004019">
    <property type="term" value="F:adenylosuccinate synthase activity"/>
    <property type="evidence" value="ECO:0007669"/>
    <property type="project" value="UniProtKB-UniRule"/>
</dbReference>
<feature type="binding site" description="in other chain" evidence="8">
    <location>
        <position position="127"/>
    </location>
    <ligand>
        <name>IMP</name>
        <dbReference type="ChEBI" id="CHEBI:58053"/>
        <note>ligand shared between dimeric partners</note>
    </ligand>
</feature>
<evidence type="ECO:0000256" key="1">
    <source>
        <dbReference type="ARBA" id="ARBA00011738"/>
    </source>
</evidence>
<dbReference type="Gene3D" id="3.40.440.10">
    <property type="entry name" value="Adenylosuccinate Synthetase, subunit A, domain 1"/>
    <property type="match status" value="1"/>
</dbReference>
<feature type="binding site" evidence="8">
    <location>
        <begin position="11"/>
        <end position="17"/>
    </location>
    <ligand>
        <name>GTP</name>
        <dbReference type="ChEBI" id="CHEBI:37565"/>
    </ligand>
</feature>
<keyword evidence="4 8" id="KW-0547">Nucleotide-binding</keyword>
<comment type="similarity">
    <text evidence="8">Belongs to the adenylosuccinate synthetase family.</text>
</comment>
<gene>
    <name evidence="8" type="primary">purA</name>
    <name evidence="9" type="ORF">SAMN02910429_01751</name>
</gene>
<dbReference type="OrthoDB" id="9807553at2"/>
<evidence type="ECO:0000256" key="7">
    <source>
        <dbReference type="ARBA" id="ARBA00023134"/>
    </source>
</evidence>
<comment type="pathway">
    <text evidence="8">Purine metabolism; AMP biosynthesis via de novo pathway; AMP from IMP: step 1/2.</text>
</comment>
<dbReference type="HAMAP" id="MF_00011">
    <property type="entry name" value="Adenylosucc_synth"/>
    <property type="match status" value="1"/>
</dbReference>
<dbReference type="EMBL" id="FOGW01000019">
    <property type="protein sequence ID" value="SES00024.1"/>
    <property type="molecule type" value="Genomic_DNA"/>
</dbReference>
<comment type="caution">
    <text evidence="8">Lacks conserved residue(s) required for the propagation of feature annotation.</text>
</comment>
<dbReference type="NCBIfam" id="NF002223">
    <property type="entry name" value="PRK01117.1"/>
    <property type="match status" value="1"/>
</dbReference>
<dbReference type="InterPro" id="IPR042109">
    <property type="entry name" value="Adenylosuccinate_synth_dom1"/>
</dbReference>
<dbReference type="InterPro" id="IPR042110">
    <property type="entry name" value="Adenylosuccinate_synth_dom2"/>
</dbReference>
<feature type="binding site" evidence="8">
    <location>
        <position position="12"/>
    </location>
    <ligand>
        <name>Mg(2+)</name>
        <dbReference type="ChEBI" id="CHEBI:18420"/>
    </ligand>
</feature>
<dbReference type="SMART" id="SM00788">
    <property type="entry name" value="Adenylsucc_synt"/>
    <property type="match status" value="1"/>
</dbReference>
<reference evidence="10" key="1">
    <citation type="submission" date="2016-10" db="EMBL/GenBank/DDBJ databases">
        <authorList>
            <person name="Varghese N."/>
            <person name="Submissions S."/>
        </authorList>
    </citation>
    <scope>NUCLEOTIDE SEQUENCE [LARGE SCALE GENOMIC DNA]</scope>
    <source>
        <strain evidence="10">S1b</strain>
    </source>
</reference>
<keyword evidence="2 8" id="KW-0436">Ligase</keyword>
<feature type="binding site" evidence="8">
    <location>
        <begin position="413"/>
        <end position="415"/>
    </location>
    <ligand>
        <name>GTP</name>
        <dbReference type="ChEBI" id="CHEBI:37565"/>
    </ligand>
</feature>
<comment type="function">
    <text evidence="8">Plays an important role in the de novo pathway of purine nucleotide biosynthesis. Catalyzes the first committed step in the biosynthesis of AMP from IMP.</text>
</comment>
<organism evidence="9 10">
    <name type="scientific">Lachnobacterium bovis</name>
    <dbReference type="NCBI Taxonomy" id="140626"/>
    <lineage>
        <taxon>Bacteria</taxon>
        <taxon>Bacillati</taxon>
        <taxon>Bacillota</taxon>
        <taxon>Clostridia</taxon>
        <taxon>Lachnospirales</taxon>
        <taxon>Lachnospiraceae</taxon>
        <taxon>Lachnobacterium</taxon>
    </lineage>
</organism>
<comment type="catalytic activity">
    <reaction evidence="8">
        <text>IMP + L-aspartate + GTP = N(6)-(1,2-dicarboxyethyl)-AMP + GDP + phosphate + 2 H(+)</text>
        <dbReference type="Rhea" id="RHEA:15753"/>
        <dbReference type="ChEBI" id="CHEBI:15378"/>
        <dbReference type="ChEBI" id="CHEBI:29991"/>
        <dbReference type="ChEBI" id="CHEBI:37565"/>
        <dbReference type="ChEBI" id="CHEBI:43474"/>
        <dbReference type="ChEBI" id="CHEBI:57567"/>
        <dbReference type="ChEBI" id="CHEBI:58053"/>
        <dbReference type="ChEBI" id="CHEBI:58189"/>
        <dbReference type="EC" id="6.3.4.4"/>
    </reaction>
</comment>